<accession>A0ABU9QSK1</accession>
<keyword evidence="1" id="KW-0229">DNA integration</keyword>
<dbReference type="InterPro" id="IPR011010">
    <property type="entry name" value="DNA_brk_join_enz"/>
</dbReference>
<dbReference type="PANTHER" id="PTHR30349:SF64">
    <property type="entry name" value="PROPHAGE INTEGRASE INTD-RELATED"/>
    <property type="match status" value="1"/>
</dbReference>
<dbReference type="Proteomes" id="UP001494588">
    <property type="component" value="Unassembled WGS sequence"/>
</dbReference>
<dbReference type="Gene3D" id="1.10.443.10">
    <property type="entry name" value="Intergrase catalytic core"/>
    <property type="match status" value="1"/>
</dbReference>
<dbReference type="RefSeq" id="WP_201662635.1">
    <property type="nucleotide sequence ID" value="NZ_CAJHCS010000074.1"/>
</dbReference>
<reference evidence="4 5" key="1">
    <citation type="submission" date="2024-01" db="EMBL/GenBank/DDBJ databases">
        <title>The diversity of rhizobia nodulating Mimosa spp. in eleven states of Brazil covering several biomes is determined by host plant, location, and edaphic factors.</title>
        <authorList>
            <person name="Rouws L."/>
            <person name="Barauna A."/>
            <person name="Beukes C."/>
            <person name="De Faria S.M."/>
            <person name="Gross E."/>
            <person name="Dos Reis Junior F.B."/>
            <person name="Simon M."/>
            <person name="Maluk M."/>
            <person name="Odee D.W."/>
            <person name="Kenicer G."/>
            <person name="Young J.P.W."/>
            <person name="Reis V.M."/>
            <person name="Zilli J."/>
            <person name="James E.K."/>
        </authorList>
    </citation>
    <scope>NUCLEOTIDE SEQUENCE [LARGE SCALE GENOMIC DNA]</scope>
    <source>
        <strain evidence="4 5">JPY77</strain>
    </source>
</reference>
<evidence type="ECO:0000256" key="1">
    <source>
        <dbReference type="ARBA" id="ARBA00022908"/>
    </source>
</evidence>
<gene>
    <name evidence="4" type="ORF">V4C55_43400</name>
</gene>
<keyword evidence="5" id="KW-1185">Reference proteome</keyword>
<dbReference type="EMBL" id="JAZHGC010000099">
    <property type="protein sequence ID" value="MEM5292485.1"/>
    <property type="molecule type" value="Genomic_DNA"/>
</dbReference>
<feature type="domain" description="Tyr recombinase" evidence="3">
    <location>
        <begin position="11"/>
        <end position="186"/>
    </location>
</feature>
<evidence type="ECO:0000313" key="5">
    <source>
        <dbReference type="Proteomes" id="UP001494588"/>
    </source>
</evidence>
<keyword evidence="2" id="KW-0233">DNA recombination</keyword>
<sequence>MRYFAYRKTRRAPYIFTRTDIEQLIDAALKLEPTNALRPQTYASLIALLSTTGLRVSEALNLRSADITPEGLVIRKSKFQKSRLVPLHDTATEGLHKYLTLRRLAHPGDDHVFVDDDGHPLRYTIAYWTFRKLLKLACIGPSSNGQSPRLHGLRHTFAIRALEASPEGRDRVGQHMLALATYLAGC</sequence>
<organism evidence="4 5">
    <name type="scientific">Paraburkholderia sabiae</name>
    <dbReference type="NCBI Taxonomy" id="273251"/>
    <lineage>
        <taxon>Bacteria</taxon>
        <taxon>Pseudomonadati</taxon>
        <taxon>Pseudomonadota</taxon>
        <taxon>Betaproteobacteria</taxon>
        <taxon>Burkholderiales</taxon>
        <taxon>Burkholderiaceae</taxon>
        <taxon>Paraburkholderia</taxon>
    </lineage>
</organism>
<proteinExistence type="predicted"/>
<name>A0ABU9QSK1_9BURK</name>
<evidence type="ECO:0000313" key="4">
    <source>
        <dbReference type="EMBL" id="MEM5292485.1"/>
    </source>
</evidence>
<evidence type="ECO:0000256" key="2">
    <source>
        <dbReference type="ARBA" id="ARBA00023172"/>
    </source>
</evidence>
<dbReference type="SUPFAM" id="SSF56349">
    <property type="entry name" value="DNA breaking-rejoining enzymes"/>
    <property type="match status" value="1"/>
</dbReference>
<evidence type="ECO:0000259" key="3">
    <source>
        <dbReference type="PROSITE" id="PS51898"/>
    </source>
</evidence>
<dbReference type="Pfam" id="PF00589">
    <property type="entry name" value="Phage_integrase"/>
    <property type="match status" value="1"/>
</dbReference>
<dbReference type="PANTHER" id="PTHR30349">
    <property type="entry name" value="PHAGE INTEGRASE-RELATED"/>
    <property type="match status" value="1"/>
</dbReference>
<dbReference type="InterPro" id="IPR013762">
    <property type="entry name" value="Integrase-like_cat_sf"/>
</dbReference>
<comment type="caution">
    <text evidence="4">The sequence shown here is derived from an EMBL/GenBank/DDBJ whole genome shotgun (WGS) entry which is preliminary data.</text>
</comment>
<dbReference type="InterPro" id="IPR050090">
    <property type="entry name" value="Tyrosine_recombinase_XerCD"/>
</dbReference>
<dbReference type="InterPro" id="IPR002104">
    <property type="entry name" value="Integrase_catalytic"/>
</dbReference>
<dbReference type="PROSITE" id="PS51898">
    <property type="entry name" value="TYR_RECOMBINASE"/>
    <property type="match status" value="1"/>
</dbReference>
<protein>
    <submittedName>
        <fullName evidence="4">Tyrosine-type recombinase/integrase</fullName>
    </submittedName>
</protein>